<dbReference type="FunFam" id="1.20.1720.10:FF:000005">
    <property type="entry name" value="Bcr/CflA family efflux transporter"/>
    <property type="match status" value="1"/>
</dbReference>
<feature type="transmembrane region" description="Helical" evidence="8">
    <location>
        <begin position="252"/>
        <end position="271"/>
    </location>
</feature>
<keyword evidence="6 8" id="KW-1133">Transmembrane helix</keyword>
<feature type="transmembrane region" description="Helical" evidence="8">
    <location>
        <begin position="213"/>
        <end position="232"/>
    </location>
</feature>
<dbReference type="STRING" id="84035.SAMN05660742_102132"/>
<protein>
    <recommendedName>
        <fullName evidence="8">Bcr/CflA family efflux transporter</fullName>
    </recommendedName>
</protein>
<keyword evidence="3 8" id="KW-0813">Transport</keyword>
<dbReference type="CDD" id="cd17320">
    <property type="entry name" value="MFS_MdfA_MDR_like"/>
    <property type="match status" value="1"/>
</dbReference>
<gene>
    <name evidence="10" type="ORF">SAMN05660742_102132</name>
</gene>
<dbReference type="Proteomes" id="UP000199662">
    <property type="component" value="Unassembled WGS sequence"/>
</dbReference>
<feature type="transmembrane region" description="Helical" evidence="8">
    <location>
        <begin position="309"/>
        <end position="331"/>
    </location>
</feature>
<sequence length="401" mass="43136">MTVKDRKSQLVLTVFLGILAALAPLSIDMYLPSLPLMPEEFGVTTSVIQLTLTMTMAGMAIGQIFAGPISDMKGRRMPLVIGMLIFAISTLVCIFATSIYVFLIFRFIQGLAGAVGIVIARAIARDVCEGPQLTKLFSMLMLVNGLAPILAPVIGGEILIFTSWRGIFVLLMLIGLMLTMAALLFKESLRPENRISGWGSTFKSFRALITNKYFLGHCLMQCFSFAAFFSYISGSSFIFQNIYGVSAQEYSLIFGGIGIAIAITGVIPMRLAGRVADENLLRWSLVQSFVGSLLIFTACWFNAPLALLILSLLVVIPMIAIMGATSFSLAMRAHGKNAGSASALIGFFSMISGSIMAPLVGIAGSANPMPMAVIMLIGEAGALLFFYVMIMPSHKKVPVTE</sequence>
<evidence type="ECO:0000256" key="1">
    <source>
        <dbReference type="ARBA" id="ARBA00004651"/>
    </source>
</evidence>
<feature type="transmembrane region" description="Helical" evidence="8">
    <location>
        <begin position="79"/>
        <end position="101"/>
    </location>
</feature>
<feature type="transmembrane region" description="Helical" evidence="8">
    <location>
        <begin position="167"/>
        <end position="185"/>
    </location>
</feature>
<evidence type="ECO:0000259" key="9">
    <source>
        <dbReference type="PROSITE" id="PS50850"/>
    </source>
</evidence>
<dbReference type="GO" id="GO:0005886">
    <property type="term" value="C:plasma membrane"/>
    <property type="evidence" value="ECO:0007669"/>
    <property type="project" value="UniProtKB-SubCell"/>
</dbReference>
<keyword evidence="5 8" id="KW-0812">Transmembrane</keyword>
<evidence type="ECO:0000256" key="5">
    <source>
        <dbReference type="ARBA" id="ARBA00022692"/>
    </source>
</evidence>
<dbReference type="AlphaFoldDB" id="A0A1H6VAZ2"/>
<dbReference type="InterPro" id="IPR020846">
    <property type="entry name" value="MFS_dom"/>
</dbReference>
<dbReference type="Pfam" id="PF07690">
    <property type="entry name" value="MFS_1"/>
    <property type="match status" value="1"/>
</dbReference>
<comment type="similarity">
    <text evidence="2 8">Belongs to the major facilitator superfamily. Bcr/CmlA family.</text>
</comment>
<keyword evidence="11" id="KW-1185">Reference proteome</keyword>
<feature type="transmembrane region" description="Helical" evidence="8">
    <location>
        <begin position="47"/>
        <end position="67"/>
    </location>
</feature>
<accession>A0A1H6VAZ2</accession>
<dbReference type="InterPro" id="IPR011701">
    <property type="entry name" value="MFS"/>
</dbReference>
<dbReference type="InterPro" id="IPR004812">
    <property type="entry name" value="Efflux_drug-R_Bcr/CmlA"/>
</dbReference>
<dbReference type="GO" id="GO:1990961">
    <property type="term" value="P:xenobiotic detoxification by transmembrane export across the plasma membrane"/>
    <property type="evidence" value="ECO:0007669"/>
    <property type="project" value="InterPro"/>
</dbReference>
<keyword evidence="4 8" id="KW-1003">Cell membrane</keyword>
<evidence type="ECO:0000256" key="2">
    <source>
        <dbReference type="ARBA" id="ARBA00006236"/>
    </source>
</evidence>
<evidence type="ECO:0000313" key="11">
    <source>
        <dbReference type="Proteomes" id="UP000199662"/>
    </source>
</evidence>
<feature type="transmembrane region" description="Helical" evidence="8">
    <location>
        <begin position="107"/>
        <end position="124"/>
    </location>
</feature>
<evidence type="ECO:0000256" key="7">
    <source>
        <dbReference type="ARBA" id="ARBA00023136"/>
    </source>
</evidence>
<dbReference type="RefSeq" id="WP_091828898.1">
    <property type="nucleotide sequence ID" value="NZ_FNZK01000002.1"/>
</dbReference>
<dbReference type="NCBIfam" id="TIGR00710">
    <property type="entry name" value="efflux_Bcr_CflA"/>
    <property type="match status" value="1"/>
</dbReference>
<proteinExistence type="inferred from homology"/>
<dbReference type="EMBL" id="FNZK01000002">
    <property type="protein sequence ID" value="SEI97452.1"/>
    <property type="molecule type" value="Genomic_DNA"/>
</dbReference>
<name>A0A1H6VAZ2_9FIRM</name>
<dbReference type="PANTHER" id="PTHR23502">
    <property type="entry name" value="MAJOR FACILITATOR SUPERFAMILY"/>
    <property type="match status" value="1"/>
</dbReference>
<comment type="subcellular location">
    <subcellularLocation>
        <location evidence="1 8">Cell membrane</location>
        <topology evidence="1 8">Multi-pass membrane protein</topology>
    </subcellularLocation>
</comment>
<feature type="domain" description="Major facilitator superfamily (MFS) profile" evidence="9">
    <location>
        <begin position="12"/>
        <end position="396"/>
    </location>
</feature>
<evidence type="ECO:0000313" key="10">
    <source>
        <dbReference type="EMBL" id="SEI97452.1"/>
    </source>
</evidence>
<feature type="transmembrane region" description="Helical" evidence="8">
    <location>
        <begin position="136"/>
        <end position="161"/>
    </location>
</feature>
<dbReference type="SUPFAM" id="SSF103473">
    <property type="entry name" value="MFS general substrate transporter"/>
    <property type="match status" value="1"/>
</dbReference>
<reference evidence="10 11" key="1">
    <citation type="submission" date="2016-10" db="EMBL/GenBank/DDBJ databases">
        <authorList>
            <person name="de Groot N.N."/>
        </authorList>
    </citation>
    <scope>NUCLEOTIDE SEQUENCE [LARGE SCALE GENOMIC DNA]</scope>
    <source>
        <strain evidence="10 11">DSM 2179</strain>
    </source>
</reference>
<dbReference type="GO" id="GO:0042910">
    <property type="term" value="F:xenobiotic transmembrane transporter activity"/>
    <property type="evidence" value="ECO:0007669"/>
    <property type="project" value="InterPro"/>
</dbReference>
<keyword evidence="7 8" id="KW-0472">Membrane</keyword>
<dbReference type="InterPro" id="IPR036259">
    <property type="entry name" value="MFS_trans_sf"/>
</dbReference>
<feature type="transmembrane region" description="Helical" evidence="8">
    <location>
        <begin position="9"/>
        <end position="27"/>
    </location>
</feature>
<feature type="transmembrane region" description="Helical" evidence="8">
    <location>
        <begin position="343"/>
        <end position="363"/>
    </location>
</feature>
<evidence type="ECO:0000256" key="3">
    <source>
        <dbReference type="ARBA" id="ARBA00022448"/>
    </source>
</evidence>
<organism evidence="10 11">
    <name type="scientific">Propionispira arboris</name>
    <dbReference type="NCBI Taxonomy" id="84035"/>
    <lineage>
        <taxon>Bacteria</taxon>
        <taxon>Bacillati</taxon>
        <taxon>Bacillota</taxon>
        <taxon>Negativicutes</taxon>
        <taxon>Selenomonadales</taxon>
        <taxon>Selenomonadaceae</taxon>
        <taxon>Propionispira</taxon>
    </lineage>
</organism>
<dbReference type="PROSITE" id="PS50850">
    <property type="entry name" value="MFS"/>
    <property type="match status" value="1"/>
</dbReference>
<evidence type="ECO:0000256" key="4">
    <source>
        <dbReference type="ARBA" id="ARBA00022475"/>
    </source>
</evidence>
<dbReference type="PANTHER" id="PTHR23502:SF132">
    <property type="entry name" value="POLYAMINE TRANSPORTER 2-RELATED"/>
    <property type="match status" value="1"/>
</dbReference>
<evidence type="ECO:0000256" key="6">
    <source>
        <dbReference type="ARBA" id="ARBA00022989"/>
    </source>
</evidence>
<feature type="transmembrane region" description="Helical" evidence="8">
    <location>
        <begin position="369"/>
        <end position="390"/>
    </location>
</feature>
<evidence type="ECO:0000256" key="8">
    <source>
        <dbReference type="RuleBase" id="RU365088"/>
    </source>
</evidence>
<dbReference type="Gene3D" id="1.20.1720.10">
    <property type="entry name" value="Multidrug resistance protein D"/>
    <property type="match status" value="1"/>
</dbReference>
<feature type="transmembrane region" description="Helical" evidence="8">
    <location>
        <begin position="283"/>
        <end position="303"/>
    </location>
</feature>